<name>A0ABP6TIE6_9ACTN</name>
<sequence length="275" mass="30430">MDLELTDGPGVAVPVHVPRATGPWQRVHDDLAGRGHAVVHTTWGEWLPAALAQPRLRRLLGRDWTRYRRTPDPTVRYRFLASRLLIKYTAAAALRVPPEALDLAYRLGGRPYLPGFDQVDVSLTHTGDLLAVGLSRLGRIGVDAEPADRRMRFDLLRAQMCTPTEAAELAPLPEGRQTAETLRLWTLKEAYTKALGQGMRLGFTEFGFSLRTGRLQAPDGSPASRGEWSFATHPVQGRYLLSVARHDAGLDPAHDTSARTMLDPGFLSLMASRPR</sequence>
<protein>
    <recommendedName>
        <fullName evidence="3">4'-phosphopantetheinyl transferase domain-containing protein</fullName>
    </recommendedName>
</protein>
<evidence type="ECO:0000256" key="2">
    <source>
        <dbReference type="ARBA" id="ARBA00022679"/>
    </source>
</evidence>
<dbReference type="Proteomes" id="UP001501455">
    <property type="component" value="Unassembled WGS sequence"/>
</dbReference>
<gene>
    <name evidence="4" type="ORF">GCM10019016_012400</name>
</gene>
<comment type="caution">
    <text evidence="4">The sequence shown here is derived from an EMBL/GenBank/DDBJ whole genome shotgun (WGS) entry which is preliminary data.</text>
</comment>
<reference evidence="5" key="1">
    <citation type="journal article" date="2019" name="Int. J. Syst. Evol. Microbiol.">
        <title>The Global Catalogue of Microorganisms (GCM) 10K type strain sequencing project: providing services to taxonomists for standard genome sequencing and annotation.</title>
        <authorList>
            <consortium name="The Broad Institute Genomics Platform"/>
            <consortium name="The Broad Institute Genome Sequencing Center for Infectious Disease"/>
            <person name="Wu L."/>
            <person name="Ma J."/>
        </authorList>
    </citation>
    <scope>NUCLEOTIDE SEQUENCE [LARGE SCALE GENOMIC DNA]</scope>
    <source>
        <strain evidence="5">JCM 4816</strain>
    </source>
</reference>
<dbReference type="EMBL" id="BAAAXF010000014">
    <property type="protein sequence ID" value="GAA3494141.1"/>
    <property type="molecule type" value="Genomic_DNA"/>
</dbReference>
<dbReference type="Gene3D" id="3.90.470.20">
    <property type="entry name" value="4'-phosphopantetheinyl transferase domain"/>
    <property type="match status" value="2"/>
</dbReference>
<evidence type="ECO:0000259" key="3">
    <source>
        <dbReference type="Pfam" id="PF01648"/>
    </source>
</evidence>
<evidence type="ECO:0000313" key="5">
    <source>
        <dbReference type="Proteomes" id="UP001501455"/>
    </source>
</evidence>
<proteinExistence type="inferred from homology"/>
<keyword evidence="2" id="KW-0808">Transferase</keyword>
<comment type="similarity">
    <text evidence="1">Belongs to the P-Pant transferase superfamily. Gsp/Sfp/HetI/AcpT family.</text>
</comment>
<keyword evidence="5" id="KW-1185">Reference proteome</keyword>
<dbReference type="InterPro" id="IPR050559">
    <property type="entry name" value="P-Pant_transferase_sf"/>
</dbReference>
<dbReference type="SUPFAM" id="SSF56214">
    <property type="entry name" value="4'-phosphopantetheinyl transferase"/>
    <property type="match status" value="2"/>
</dbReference>
<dbReference type="Pfam" id="PF01648">
    <property type="entry name" value="ACPS"/>
    <property type="match status" value="1"/>
</dbReference>
<feature type="domain" description="4'-phosphopantetheinyl transferase" evidence="3">
    <location>
        <begin position="139"/>
        <end position="243"/>
    </location>
</feature>
<dbReference type="PANTHER" id="PTHR12215">
    <property type="entry name" value="PHOSPHOPANTETHEINE TRANSFERASE"/>
    <property type="match status" value="1"/>
</dbReference>
<evidence type="ECO:0000313" key="4">
    <source>
        <dbReference type="EMBL" id="GAA3494141.1"/>
    </source>
</evidence>
<organism evidence="4 5">
    <name type="scientific">Streptomyces prasinosporus</name>
    <dbReference type="NCBI Taxonomy" id="68256"/>
    <lineage>
        <taxon>Bacteria</taxon>
        <taxon>Bacillati</taxon>
        <taxon>Actinomycetota</taxon>
        <taxon>Actinomycetes</taxon>
        <taxon>Kitasatosporales</taxon>
        <taxon>Streptomycetaceae</taxon>
        <taxon>Streptomyces</taxon>
        <taxon>Streptomyces albogriseolus group</taxon>
    </lineage>
</organism>
<dbReference type="InterPro" id="IPR008278">
    <property type="entry name" value="4-PPantetheinyl_Trfase_dom"/>
</dbReference>
<accession>A0ABP6TIE6</accession>
<dbReference type="InterPro" id="IPR037143">
    <property type="entry name" value="4-PPantetheinyl_Trfase_dom_sf"/>
</dbReference>
<dbReference type="PANTHER" id="PTHR12215:SF10">
    <property type="entry name" value="L-AMINOADIPATE-SEMIALDEHYDE DEHYDROGENASE-PHOSPHOPANTETHEINYL TRANSFERASE"/>
    <property type="match status" value="1"/>
</dbReference>
<evidence type="ECO:0000256" key="1">
    <source>
        <dbReference type="ARBA" id="ARBA00010990"/>
    </source>
</evidence>